<dbReference type="PANTHER" id="PTHR47473:SF1">
    <property type="entry name" value="METHYLTRANSFERASE DOMAIN-CONTAINING PROTEIN"/>
    <property type="match status" value="1"/>
</dbReference>
<dbReference type="RefSeq" id="WP_147930133.1">
    <property type="nucleotide sequence ID" value="NZ_VOXD01000009.1"/>
</dbReference>
<dbReference type="Pfam" id="PF11899">
    <property type="entry name" value="DUF3419"/>
    <property type="match status" value="1"/>
</dbReference>
<protein>
    <submittedName>
        <fullName evidence="2">DUF3419 family protein</fullName>
    </submittedName>
</protein>
<gene>
    <name evidence="2" type="ORF">FUA23_07590</name>
</gene>
<organism evidence="2 3">
    <name type="scientific">Neolewinella aurantiaca</name>
    <dbReference type="NCBI Taxonomy" id="2602767"/>
    <lineage>
        <taxon>Bacteria</taxon>
        <taxon>Pseudomonadati</taxon>
        <taxon>Bacteroidota</taxon>
        <taxon>Saprospiria</taxon>
        <taxon>Saprospirales</taxon>
        <taxon>Lewinellaceae</taxon>
        <taxon>Neolewinella</taxon>
    </lineage>
</organism>
<dbReference type="AlphaFoldDB" id="A0A5C7FX11"/>
<name>A0A5C7FX11_9BACT</name>
<keyword evidence="3" id="KW-1185">Reference proteome</keyword>
<reference evidence="2 3" key="1">
    <citation type="submission" date="2019-08" db="EMBL/GenBank/DDBJ databases">
        <title>Lewinella sp. strain SSH13 Genome sequencing and assembly.</title>
        <authorList>
            <person name="Kim I."/>
        </authorList>
    </citation>
    <scope>NUCLEOTIDE SEQUENCE [LARGE SCALE GENOMIC DNA]</scope>
    <source>
        <strain evidence="2 3">SSH13</strain>
    </source>
</reference>
<feature type="region of interest" description="Disordered" evidence="1">
    <location>
        <begin position="1"/>
        <end position="23"/>
    </location>
</feature>
<dbReference type="Proteomes" id="UP000321907">
    <property type="component" value="Unassembled WGS sequence"/>
</dbReference>
<evidence type="ECO:0000313" key="2">
    <source>
        <dbReference type="EMBL" id="TXF90094.1"/>
    </source>
</evidence>
<proteinExistence type="predicted"/>
<dbReference type="PANTHER" id="PTHR47473">
    <property type="entry name" value="BTA1P"/>
    <property type="match status" value="1"/>
</dbReference>
<evidence type="ECO:0000313" key="3">
    <source>
        <dbReference type="Proteomes" id="UP000321907"/>
    </source>
</evidence>
<sequence>MTTLAPPANPSGTQTSPPTAYPPRKRTAVMKDWLFEKVHGNKLVYNTCWEDPRCDRALLDLNAESDVVMITSAGDNALAYLLDGPKRINCIDVNPRQNALLELKIAALQTLDWPNFFQLFGEGRQPDFPGLYTRHLRPGLRPESQQYWDRQQHYFNPKGARAGLYFHGGSGLFAWCASRLLGIGGSLRKDIDRLLDAKDLTEQRERYFALEDRLLKRLLGGKWRQNVSLSLVGVPASQRELIDQEHEGCAGYVRAAFRQVFTELPIADNYFYRLYLHGKYTTSCCPDYLMQENFQQLGAASDRIDLHTTTITRFLQEQPGAYSQFILLDHQDWLAANAPAALQEEWELIMANSRPGTRILLRSAASRPETVPDFVRQRCRFRNDLTAPQAKLDRVGTYAGVFLLEVTK</sequence>
<dbReference type="EMBL" id="VOXD01000009">
    <property type="protein sequence ID" value="TXF90094.1"/>
    <property type="molecule type" value="Genomic_DNA"/>
</dbReference>
<dbReference type="InterPro" id="IPR021829">
    <property type="entry name" value="DUF3419"/>
</dbReference>
<evidence type="ECO:0000256" key="1">
    <source>
        <dbReference type="SAM" id="MobiDB-lite"/>
    </source>
</evidence>
<comment type="caution">
    <text evidence="2">The sequence shown here is derived from an EMBL/GenBank/DDBJ whole genome shotgun (WGS) entry which is preliminary data.</text>
</comment>
<dbReference type="OrthoDB" id="1522784at2"/>
<accession>A0A5C7FX11</accession>